<dbReference type="Gene3D" id="3.40.630.30">
    <property type="match status" value="1"/>
</dbReference>
<dbReference type="SUPFAM" id="SSF55729">
    <property type="entry name" value="Acyl-CoA N-acyltransferases (Nat)"/>
    <property type="match status" value="1"/>
</dbReference>
<dbReference type="PROSITE" id="PS51186">
    <property type="entry name" value="GNAT"/>
    <property type="match status" value="1"/>
</dbReference>
<dbReference type="GO" id="GO:0016747">
    <property type="term" value="F:acyltransferase activity, transferring groups other than amino-acyl groups"/>
    <property type="evidence" value="ECO:0007669"/>
    <property type="project" value="InterPro"/>
</dbReference>
<dbReference type="STRING" id="1798475.A2837_02725"/>
<protein>
    <recommendedName>
        <fullName evidence="1">N-acetyltransferase domain-containing protein</fullName>
    </recommendedName>
</protein>
<sequence>MSSQVRIRRLRVGEVSEAAQIVGKNYSTKYEIQSKVELRAMFNGAPFRPIYFVAERRCRIVGFAGCVVSWMDYGAYEILWVNVMPKYQGEGIGQALVAHTLAYIKEQDRAKFALLTARGSLVSFYRSKFGFKSMGRKGDEHLMRLIL</sequence>
<gene>
    <name evidence="2" type="ORF">A2837_02725</name>
</gene>
<feature type="domain" description="N-acetyltransferase" evidence="1">
    <location>
        <begin position="5"/>
        <end position="147"/>
    </location>
</feature>
<dbReference type="InterPro" id="IPR016181">
    <property type="entry name" value="Acyl_CoA_acyltransferase"/>
</dbReference>
<evidence type="ECO:0000313" key="3">
    <source>
        <dbReference type="Proteomes" id="UP000176322"/>
    </source>
</evidence>
<dbReference type="Proteomes" id="UP000176322">
    <property type="component" value="Unassembled WGS sequence"/>
</dbReference>
<proteinExistence type="predicted"/>
<reference evidence="2 3" key="1">
    <citation type="journal article" date="2016" name="Nat. Commun.">
        <title>Thousands of microbial genomes shed light on interconnected biogeochemical processes in an aquifer system.</title>
        <authorList>
            <person name="Anantharaman K."/>
            <person name="Brown C.T."/>
            <person name="Hug L.A."/>
            <person name="Sharon I."/>
            <person name="Castelle C.J."/>
            <person name="Probst A.J."/>
            <person name="Thomas B.C."/>
            <person name="Singh A."/>
            <person name="Wilkins M.J."/>
            <person name="Karaoz U."/>
            <person name="Brodie E.L."/>
            <person name="Williams K.H."/>
            <person name="Hubbard S.S."/>
            <person name="Banfield J.F."/>
        </authorList>
    </citation>
    <scope>NUCLEOTIDE SEQUENCE [LARGE SCALE GENOMIC DNA]</scope>
</reference>
<dbReference type="Pfam" id="PF00583">
    <property type="entry name" value="Acetyltransf_1"/>
    <property type="match status" value="1"/>
</dbReference>
<comment type="caution">
    <text evidence="2">The sequence shown here is derived from an EMBL/GenBank/DDBJ whole genome shotgun (WGS) entry which is preliminary data.</text>
</comment>
<accession>A0A1F6BX53</accession>
<dbReference type="CDD" id="cd04301">
    <property type="entry name" value="NAT_SF"/>
    <property type="match status" value="1"/>
</dbReference>
<organism evidence="2 3">
    <name type="scientific">Candidatus Kaiserbacteria bacterium RIFCSPHIGHO2_01_FULL_46_22</name>
    <dbReference type="NCBI Taxonomy" id="1798475"/>
    <lineage>
        <taxon>Bacteria</taxon>
        <taxon>Candidatus Kaiseribacteriota</taxon>
    </lineage>
</organism>
<evidence type="ECO:0000259" key="1">
    <source>
        <dbReference type="PROSITE" id="PS51186"/>
    </source>
</evidence>
<evidence type="ECO:0000313" key="2">
    <source>
        <dbReference type="EMBL" id="OGG41403.1"/>
    </source>
</evidence>
<dbReference type="AlphaFoldDB" id="A0A1F6BX53"/>
<dbReference type="InterPro" id="IPR000182">
    <property type="entry name" value="GNAT_dom"/>
</dbReference>
<dbReference type="EMBL" id="MFKO01000008">
    <property type="protein sequence ID" value="OGG41403.1"/>
    <property type="molecule type" value="Genomic_DNA"/>
</dbReference>
<name>A0A1F6BX53_9BACT</name>